<accession>A0ABZ3IJP3</accession>
<reference evidence="6" key="1">
    <citation type="submission" date="2024-05" db="EMBL/GenBank/DDBJ databases">
        <title>Isolation and characterization of Sporomusa carbonis sp. nov., a carboxydotrophic hydrogenogen in the genus of Sporomusa isolated from a charcoal burning pile.</title>
        <authorList>
            <person name="Boeer T."/>
            <person name="Rosenbaum F."/>
            <person name="Eysell L."/>
            <person name="Mueller V."/>
            <person name="Daniel R."/>
            <person name="Poehlein A."/>
        </authorList>
    </citation>
    <scope>NUCLEOTIDE SEQUENCE [LARGE SCALE GENOMIC DNA]</scope>
    <source>
        <strain evidence="6">DSM 10669</strain>
    </source>
</reference>
<keyword evidence="4" id="KW-0804">Transcription</keyword>
<organism evidence="6 7">
    <name type="scientific">Sporomusa silvacetica DSM 10669</name>
    <dbReference type="NCBI Taxonomy" id="1123289"/>
    <lineage>
        <taxon>Bacteria</taxon>
        <taxon>Bacillati</taxon>
        <taxon>Bacillota</taxon>
        <taxon>Negativicutes</taxon>
        <taxon>Selenomonadales</taxon>
        <taxon>Sporomusaceae</taxon>
        <taxon>Sporomusa</taxon>
    </lineage>
</organism>
<keyword evidence="2" id="KW-0805">Transcription regulation</keyword>
<dbReference type="InterPro" id="IPR009061">
    <property type="entry name" value="DNA-bd_dom_put_sf"/>
</dbReference>
<sequence length="272" mass="32245">MQEFFTIGEMSRLFHVKVETLRYYDEIGLLKPQYTNKQTHYRYYSTQQFERLNSIKYLRTLGVPISKLLDFFNYRDIDKLVVMLNTKKTEIARKKRELEIIERKISRRLGQIEDAINTPLDIIAEVKLPEWRVAYLRREYALGEDIEYPISELVKDYGIDGDIFLGKIGISIALSDLKANKFDRYSSIFMILEEEDPIITSDITFPAREYLRIRFKGSHMDASQYYNKLFIYMTKNHYGLVDESIEIALIDYGITNDTDKYVTEILLPYVRL</sequence>
<dbReference type="InterPro" id="IPR011256">
    <property type="entry name" value="Reg_factor_effector_dom_sf"/>
</dbReference>
<keyword evidence="3" id="KW-0238">DNA-binding</keyword>
<dbReference type="SMART" id="SM00422">
    <property type="entry name" value="HTH_MERR"/>
    <property type="match status" value="1"/>
</dbReference>
<dbReference type="RefSeq" id="WP_094604892.1">
    <property type="nucleotide sequence ID" value="NZ_CP155573.1"/>
</dbReference>
<proteinExistence type="predicted"/>
<evidence type="ECO:0000259" key="5">
    <source>
        <dbReference type="PROSITE" id="PS50937"/>
    </source>
</evidence>
<dbReference type="CDD" id="cd01107">
    <property type="entry name" value="HTH_BmrR"/>
    <property type="match status" value="1"/>
</dbReference>
<dbReference type="InterPro" id="IPR000551">
    <property type="entry name" value="MerR-type_HTH_dom"/>
</dbReference>
<dbReference type="Proteomes" id="UP000216752">
    <property type="component" value="Chromosome"/>
</dbReference>
<evidence type="ECO:0000313" key="7">
    <source>
        <dbReference type="Proteomes" id="UP000216752"/>
    </source>
</evidence>
<dbReference type="SUPFAM" id="SSF55136">
    <property type="entry name" value="Probable bacterial effector-binding domain"/>
    <property type="match status" value="1"/>
</dbReference>
<evidence type="ECO:0000256" key="4">
    <source>
        <dbReference type="ARBA" id="ARBA00023163"/>
    </source>
</evidence>
<dbReference type="SUPFAM" id="SSF46955">
    <property type="entry name" value="Putative DNA-binding domain"/>
    <property type="match status" value="1"/>
</dbReference>
<dbReference type="PANTHER" id="PTHR30204">
    <property type="entry name" value="REDOX-CYCLING DRUG-SENSING TRANSCRIPTIONAL ACTIVATOR SOXR"/>
    <property type="match status" value="1"/>
</dbReference>
<name>A0ABZ3IJP3_9FIRM</name>
<keyword evidence="1" id="KW-0678">Repressor</keyword>
<protein>
    <recommendedName>
        <fullName evidence="5">HTH merR-type domain-containing protein</fullName>
    </recommendedName>
</protein>
<dbReference type="Pfam" id="PF13411">
    <property type="entry name" value="MerR_1"/>
    <property type="match status" value="1"/>
</dbReference>
<dbReference type="Pfam" id="PF06445">
    <property type="entry name" value="GyrI-like"/>
    <property type="match status" value="1"/>
</dbReference>
<dbReference type="InterPro" id="IPR047057">
    <property type="entry name" value="MerR_fam"/>
</dbReference>
<feature type="domain" description="HTH merR-type" evidence="5">
    <location>
        <begin position="1"/>
        <end position="74"/>
    </location>
</feature>
<dbReference type="Gene3D" id="3.20.80.10">
    <property type="entry name" value="Regulatory factor, effector binding domain"/>
    <property type="match status" value="1"/>
</dbReference>
<evidence type="ECO:0000256" key="3">
    <source>
        <dbReference type="ARBA" id="ARBA00023125"/>
    </source>
</evidence>
<keyword evidence="7" id="KW-1185">Reference proteome</keyword>
<dbReference type="EMBL" id="CP155573">
    <property type="protein sequence ID" value="XFO65697.1"/>
    <property type="molecule type" value="Genomic_DNA"/>
</dbReference>
<dbReference type="PANTHER" id="PTHR30204:SF69">
    <property type="entry name" value="MERR-FAMILY TRANSCRIPTIONAL REGULATOR"/>
    <property type="match status" value="1"/>
</dbReference>
<evidence type="ECO:0000256" key="1">
    <source>
        <dbReference type="ARBA" id="ARBA00022491"/>
    </source>
</evidence>
<evidence type="ECO:0000256" key="2">
    <source>
        <dbReference type="ARBA" id="ARBA00023015"/>
    </source>
</evidence>
<dbReference type="InterPro" id="IPR029442">
    <property type="entry name" value="GyrI-like"/>
</dbReference>
<dbReference type="PROSITE" id="PS50937">
    <property type="entry name" value="HTH_MERR_2"/>
    <property type="match status" value="1"/>
</dbReference>
<gene>
    <name evidence="6" type="ORF">SPSIL_018370</name>
</gene>
<evidence type="ECO:0000313" key="6">
    <source>
        <dbReference type="EMBL" id="XFO65697.1"/>
    </source>
</evidence>
<dbReference type="Gene3D" id="1.10.1660.10">
    <property type="match status" value="1"/>
</dbReference>